<dbReference type="KEGG" id="hfv:R50_1089"/>
<reference evidence="1 2" key="1">
    <citation type="submission" date="2020-02" db="EMBL/GenBank/DDBJ databases">
        <authorList>
            <person name="Hogendoorn C."/>
        </authorList>
    </citation>
    <scope>NUCLEOTIDE SEQUENCE [LARGE SCALE GENOMIC DNA]</scope>
    <source>
        <strain evidence="1">R501</strain>
    </source>
</reference>
<gene>
    <name evidence="1" type="ORF">R50_1089</name>
</gene>
<dbReference type="AlphaFoldDB" id="A0A6F8ZGK6"/>
<dbReference type="Proteomes" id="UP000503399">
    <property type="component" value="Chromosome"/>
</dbReference>
<name>A0A6F8ZGK6_9FIRM</name>
<dbReference type="EMBL" id="LR778114">
    <property type="protein sequence ID" value="CAB1128595.1"/>
    <property type="molecule type" value="Genomic_DNA"/>
</dbReference>
<proteinExistence type="predicted"/>
<protein>
    <submittedName>
        <fullName evidence="1">Uncharacterized protein</fullName>
    </submittedName>
</protein>
<evidence type="ECO:0000313" key="1">
    <source>
        <dbReference type="EMBL" id="CAB1128595.1"/>
    </source>
</evidence>
<organism evidence="1 2">
    <name type="scientific">Candidatus Hydrogenisulfobacillus filiaventi</name>
    <dbReference type="NCBI Taxonomy" id="2707344"/>
    <lineage>
        <taxon>Bacteria</taxon>
        <taxon>Bacillati</taxon>
        <taxon>Bacillota</taxon>
        <taxon>Clostridia</taxon>
        <taxon>Eubacteriales</taxon>
        <taxon>Clostridiales Family XVII. Incertae Sedis</taxon>
        <taxon>Candidatus Hydrogenisulfobacillus</taxon>
    </lineage>
</organism>
<accession>A0A6F8ZGK6</accession>
<sequence>MGGGRDPPGHWRWWPTILPGATPTGLPTPFRDALQWAFDLHEGMPGPHGLGQIPWSYATGRVGEPAAWTLRTEAAADSATGHPTVLLIVWAPVLGSPGTYFGLVTQWDRQNRTSGAGAISVIQPVSGEPLAQLVVNGRDG</sequence>
<evidence type="ECO:0000313" key="2">
    <source>
        <dbReference type="Proteomes" id="UP000503399"/>
    </source>
</evidence>
<keyword evidence="2" id="KW-1185">Reference proteome</keyword>